<dbReference type="Pfam" id="PF24476">
    <property type="entry name" value="DUF7580"/>
    <property type="match status" value="1"/>
</dbReference>
<evidence type="ECO:0000256" key="1">
    <source>
        <dbReference type="SAM" id="MobiDB-lite"/>
    </source>
</evidence>
<dbReference type="HOGENOM" id="CLU_026305_4_0_1"/>
<dbReference type="PANTHER" id="PTHR35186:SF4">
    <property type="entry name" value="PRION-INHIBITION AND PROPAGATION HELO DOMAIN-CONTAINING PROTEIN"/>
    <property type="match status" value="1"/>
</dbReference>
<dbReference type="PANTHER" id="PTHR35186">
    <property type="entry name" value="ANK_REP_REGION DOMAIN-CONTAINING PROTEIN"/>
    <property type="match status" value="1"/>
</dbReference>
<dbReference type="Gene3D" id="3.60.21.10">
    <property type="match status" value="1"/>
</dbReference>
<dbReference type="RefSeq" id="XP_007777737.1">
    <property type="nucleotide sequence ID" value="XM_007779547.1"/>
</dbReference>
<name>R7YKI6_CONA1</name>
<sequence>MSGIEITGLVFGAIPIILAAIDLYLGPVKGIRHYNETLEFLRINLFIQQRSLDASIDNLGLGRNPVLKELEENLKENYPDDYEGIAMTIRRMERLLLKLMDKLEIDVEGKPKCPPNRAKWEWRRVKNGFGKSEHEQIINELERYNLFLARIFEKPEASCSDPNDQQLQRLRDSFDPVRCSIIRKEAVAIHQTLEGGWKCTCSQPHEGSIRLDWYDSSKRSPTFDIAFSYHEAGASPNVMEAKCWCATNVRLETAAGTSTQVPSAVSAKPSSSAVAVTKSAAQGSSSNDSRAHRRLAPMGNICAAKPPQKQSVSFKETKHSTVSPSNSTASSAATTPMRCLCEAIRSTKDCDTELGFLKDPDAAQERRTLISTNKQLLGADITSAHLGLLLPAAQKPPLANLSLKERCRIAAAVSWMVLHLCGSPWLKENWDKGDIHLFLQKVGPTCRLLTSDSFISCAFRRATTPMNQVPSNPAAQFQNSLIRNRVLFNLGILLIELSHSRPFEHIRKDHQLSAAPSAPSLDFAIADAEWGIGVFQYPPGRDVWSHRVPYDTDILLTCGPPKGHLNCDRLGNSRFLLSEIWRMKPRLVVFGHIHGGYGQEETTFDAIQATYDRVLPAGKGLFEVVRMVYSTFIQRMSAIMPFSKGRGHSKKVTCINTAVVARPRNKLTRPAIKS</sequence>
<keyword evidence="2" id="KW-0812">Transmembrane</keyword>
<dbReference type="EMBL" id="JH767559">
    <property type="protein sequence ID" value="EON62420.1"/>
    <property type="molecule type" value="Genomic_DNA"/>
</dbReference>
<dbReference type="InterPro" id="IPR029052">
    <property type="entry name" value="Metallo-depent_PP-like"/>
</dbReference>
<keyword evidence="2" id="KW-1133">Transmembrane helix</keyword>
<evidence type="ECO:0000313" key="5">
    <source>
        <dbReference type="Proteomes" id="UP000016924"/>
    </source>
</evidence>
<accession>R7YKI6</accession>
<proteinExistence type="predicted"/>
<feature type="domain" description="DUF7580" evidence="3">
    <location>
        <begin position="328"/>
        <end position="510"/>
    </location>
</feature>
<organism evidence="4 5">
    <name type="scientific">Coniosporium apollinis (strain CBS 100218)</name>
    <name type="common">Rock-inhabiting black yeast</name>
    <dbReference type="NCBI Taxonomy" id="1168221"/>
    <lineage>
        <taxon>Eukaryota</taxon>
        <taxon>Fungi</taxon>
        <taxon>Dikarya</taxon>
        <taxon>Ascomycota</taxon>
        <taxon>Pezizomycotina</taxon>
        <taxon>Dothideomycetes</taxon>
        <taxon>Dothideomycetes incertae sedis</taxon>
        <taxon>Coniosporium</taxon>
    </lineage>
</organism>
<feature type="region of interest" description="Disordered" evidence="1">
    <location>
        <begin position="305"/>
        <end position="332"/>
    </location>
</feature>
<keyword evidence="5" id="KW-1185">Reference proteome</keyword>
<dbReference type="SUPFAM" id="SSF56300">
    <property type="entry name" value="Metallo-dependent phosphatases"/>
    <property type="match status" value="1"/>
</dbReference>
<gene>
    <name evidence="4" type="ORF">W97_01642</name>
</gene>
<reference evidence="5" key="1">
    <citation type="submission" date="2012-06" db="EMBL/GenBank/DDBJ databases">
        <title>The genome sequence of Coniosporium apollinis CBS 100218.</title>
        <authorList>
            <consortium name="The Broad Institute Genome Sequencing Platform"/>
            <person name="Cuomo C."/>
            <person name="Gorbushina A."/>
            <person name="Noack S."/>
            <person name="Walker B."/>
            <person name="Young S.K."/>
            <person name="Zeng Q."/>
            <person name="Gargeya S."/>
            <person name="Fitzgerald M."/>
            <person name="Haas B."/>
            <person name="Abouelleil A."/>
            <person name="Alvarado L."/>
            <person name="Arachchi H.M."/>
            <person name="Berlin A.M."/>
            <person name="Chapman S.B."/>
            <person name="Goldberg J."/>
            <person name="Griggs A."/>
            <person name="Gujja S."/>
            <person name="Hansen M."/>
            <person name="Howarth C."/>
            <person name="Imamovic A."/>
            <person name="Larimer J."/>
            <person name="McCowan C."/>
            <person name="Montmayeur A."/>
            <person name="Murphy C."/>
            <person name="Neiman D."/>
            <person name="Pearson M."/>
            <person name="Priest M."/>
            <person name="Roberts A."/>
            <person name="Saif S."/>
            <person name="Shea T."/>
            <person name="Sisk P."/>
            <person name="Sykes S."/>
            <person name="Wortman J."/>
            <person name="Nusbaum C."/>
            <person name="Birren B."/>
        </authorList>
    </citation>
    <scope>NUCLEOTIDE SEQUENCE [LARGE SCALE GENOMIC DNA]</scope>
    <source>
        <strain evidence="5">CBS 100218</strain>
    </source>
</reference>
<evidence type="ECO:0000256" key="2">
    <source>
        <dbReference type="SAM" id="Phobius"/>
    </source>
</evidence>
<dbReference type="AlphaFoldDB" id="R7YKI6"/>
<dbReference type="GeneID" id="19898953"/>
<dbReference type="eggNOG" id="ENOG502SISW">
    <property type="taxonomic scope" value="Eukaryota"/>
</dbReference>
<dbReference type="OrthoDB" id="3565018at2759"/>
<feature type="compositionally biased region" description="Low complexity" evidence="1">
    <location>
        <begin position="320"/>
        <end position="332"/>
    </location>
</feature>
<evidence type="ECO:0000313" key="4">
    <source>
        <dbReference type="EMBL" id="EON62420.1"/>
    </source>
</evidence>
<dbReference type="OMA" id="ARIFEKP"/>
<dbReference type="InterPro" id="IPR056002">
    <property type="entry name" value="DUF7580"/>
</dbReference>
<feature type="transmembrane region" description="Helical" evidence="2">
    <location>
        <begin position="6"/>
        <end position="25"/>
    </location>
</feature>
<dbReference type="Proteomes" id="UP000016924">
    <property type="component" value="Unassembled WGS sequence"/>
</dbReference>
<protein>
    <recommendedName>
        <fullName evidence="3">DUF7580 domain-containing protein</fullName>
    </recommendedName>
</protein>
<evidence type="ECO:0000259" key="3">
    <source>
        <dbReference type="Pfam" id="PF24476"/>
    </source>
</evidence>
<keyword evidence="2" id="KW-0472">Membrane</keyword>